<sequence>MSRYNSHSNVTTAVLDTIISREASDREGIAQNQSLCRTMASRLAAPYGDLEQTLLPLCKENNAVAEETDVRAFLQEQRARIKKLAKGNVERERKLQIFLETLRTLKEQALNEANTDPSTDDEPMQVVDYKEKIETLMEQTRVEHQNTQLPMHQEAYYREILAELGEKEPVLVKKDGGDDDDDDIEFLNHQSSSEKSLKCPITMVLLEEPVKNKTCKHVYSKAGIMQLMGQKGFCKCPVPGCGNHQVTLVQLEKDLQKDMLVRRARRRQAADSEQQASQAEMQDSDEEEQEAAL</sequence>
<dbReference type="InParanoid" id="B7FPX6"/>
<evidence type="ECO:0000256" key="9">
    <source>
        <dbReference type="ARBA" id="ARBA00023242"/>
    </source>
</evidence>
<dbReference type="UniPathway" id="UPA00886"/>
<comment type="subcellular location">
    <subcellularLocation>
        <location evidence="1">Nucleus</location>
    </subcellularLocation>
</comment>
<evidence type="ECO:0000256" key="5">
    <source>
        <dbReference type="ARBA" id="ARBA00022723"/>
    </source>
</evidence>
<evidence type="ECO:0000256" key="2">
    <source>
        <dbReference type="ARBA" id="ARBA00004718"/>
    </source>
</evidence>
<keyword evidence="14" id="KW-1185">Reference proteome</keyword>
<comment type="similarity">
    <text evidence="3">Belongs to the NSE2 family.</text>
</comment>
<dbReference type="GO" id="GO:0008270">
    <property type="term" value="F:zinc ion binding"/>
    <property type="evidence" value="ECO:0007669"/>
    <property type="project" value="UniProtKB-KW"/>
</dbReference>
<protein>
    <recommendedName>
        <fullName evidence="12">SP-RING-type domain-containing protein</fullName>
    </recommendedName>
</protein>
<dbReference type="PaxDb" id="2850-Phatr31997"/>
<keyword evidence="4" id="KW-0808">Transferase</keyword>
<gene>
    <name evidence="13" type="ORF">PHATRDRAFT_31997</name>
</gene>
<evidence type="ECO:0000256" key="7">
    <source>
        <dbReference type="ARBA" id="ARBA00022786"/>
    </source>
</evidence>
<keyword evidence="8" id="KW-0862">Zinc</keyword>
<feature type="compositionally biased region" description="Acidic residues" evidence="11">
    <location>
        <begin position="282"/>
        <end position="293"/>
    </location>
</feature>
<evidence type="ECO:0000256" key="6">
    <source>
        <dbReference type="ARBA" id="ARBA00022771"/>
    </source>
</evidence>
<dbReference type="InterPro" id="IPR026846">
    <property type="entry name" value="Nse2(Mms21)"/>
</dbReference>
<reference evidence="13 14" key="1">
    <citation type="journal article" date="2008" name="Nature">
        <title>The Phaeodactylum genome reveals the evolutionary history of diatom genomes.</title>
        <authorList>
            <person name="Bowler C."/>
            <person name="Allen A.E."/>
            <person name="Badger J.H."/>
            <person name="Grimwood J."/>
            <person name="Jabbari K."/>
            <person name="Kuo A."/>
            <person name="Maheswari U."/>
            <person name="Martens C."/>
            <person name="Maumus F."/>
            <person name="Otillar R.P."/>
            <person name="Rayko E."/>
            <person name="Salamov A."/>
            <person name="Vandepoele K."/>
            <person name="Beszteri B."/>
            <person name="Gruber A."/>
            <person name="Heijde M."/>
            <person name="Katinka M."/>
            <person name="Mock T."/>
            <person name="Valentin K."/>
            <person name="Verret F."/>
            <person name="Berges J.A."/>
            <person name="Brownlee C."/>
            <person name="Cadoret J.P."/>
            <person name="Chiovitti A."/>
            <person name="Choi C.J."/>
            <person name="Coesel S."/>
            <person name="De Martino A."/>
            <person name="Detter J.C."/>
            <person name="Durkin C."/>
            <person name="Falciatore A."/>
            <person name="Fournet J."/>
            <person name="Haruta M."/>
            <person name="Huysman M.J."/>
            <person name="Jenkins B.D."/>
            <person name="Jiroutova K."/>
            <person name="Jorgensen R.E."/>
            <person name="Joubert Y."/>
            <person name="Kaplan A."/>
            <person name="Kroger N."/>
            <person name="Kroth P.G."/>
            <person name="La Roche J."/>
            <person name="Lindquist E."/>
            <person name="Lommer M."/>
            <person name="Martin-Jezequel V."/>
            <person name="Lopez P.J."/>
            <person name="Lucas S."/>
            <person name="Mangogna M."/>
            <person name="McGinnis K."/>
            <person name="Medlin L.K."/>
            <person name="Montsant A."/>
            <person name="Oudot-Le Secq M.P."/>
            <person name="Napoli C."/>
            <person name="Obornik M."/>
            <person name="Parker M.S."/>
            <person name="Petit J.L."/>
            <person name="Porcel B.M."/>
            <person name="Poulsen N."/>
            <person name="Robison M."/>
            <person name="Rychlewski L."/>
            <person name="Rynearson T.A."/>
            <person name="Schmutz J."/>
            <person name="Shapiro H."/>
            <person name="Siaut M."/>
            <person name="Stanley M."/>
            <person name="Sussman M.R."/>
            <person name="Taylor A.R."/>
            <person name="Vardi A."/>
            <person name="von Dassow P."/>
            <person name="Vyverman W."/>
            <person name="Willis A."/>
            <person name="Wyrwicz L.S."/>
            <person name="Rokhsar D.S."/>
            <person name="Weissenbach J."/>
            <person name="Armbrust E.V."/>
            <person name="Green B.R."/>
            <person name="Van de Peer Y."/>
            <person name="Grigoriev I.V."/>
        </authorList>
    </citation>
    <scope>NUCLEOTIDE SEQUENCE [LARGE SCALE GENOMIC DNA]</scope>
    <source>
        <strain evidence="13 14">CCAP 1055/1</strain>
    </source>
</reference>
<dbReference type="InterPro" id="IPR013083">
    <property type="entry name" value="Znf_RING/FYVE/PHD"/>
</dbReference>
<keyword evidence="9" id="KW-0539">Nucleus</keyword>
<dbReference type="GO" id="GO:0000724">
    <property type="term" value="P:double-strand break repair via homologous recombination"/>
    <property type="evidence" value="ECO:0007669"/>
    <property type="project" value="InterPro"/>
</dbReference>
<feature type="region of interest" description="Disordered" evidence="11">
    <location>
        <begin position="262"/>
        <end position="293"/>
    </location>
</feature>
<proteinExistence type="inferred from homology"/>
<feature type="domain" description="SP-RING-type" evidence="12">
    <location>
        <begin position="180"/>
        <end position="269"/>
    </location>
</feature>
<evidence type="ECO:0000256" key="10">
    <source>
        <dbReference type="PROSITE-ProRule" id="PRU00452"/>
    </source>
</evidence>
<name>B7FPX6_PHATC</name>
<dbReference type="AlphaFoldDB" id="B7FPX6"/>
<accession>B7FPX6</accession>
<organism evidence="13 14">
    <name type="scientific">Phaeodactylum tricornutum (strain CCAP 1055/1)</name>
    <dbReference type="NCBI Taxonomy" id="556484"/>
    <lineage>
        <taxon>Eukaryota</taxon>
        <taxon>Sar</taxon>
        <taxon>Stramenopiles</taxon>
        <taxon>Ochrophyta</taxon>
        <taxon>Bacillariophyta</taxon>
        <taxon>Bacillariophyceae</taxon>
        <taxon>Bacillariophycidae</taxon>
        <taxon>Naviculales</taxon>
        <taxon>Phaeodactylaceae</taxon>
        <taxon>Phaeodactylum</taxon>
    </lineage>
</organism>
<dbReference type="GO" id="GO:0030915">
    <property type="term" value="C:Smc5-Smc6 complex"/>
    <property type="evidence" value="ECO:0007669"/>
    <property type="project" value="InterPro"/>
</dbReference>
<dbReference type="GO" id="GO:0005634">
    <property type="term" value="C:nucleus"/>
    <property type="evidence" value="ECO:0007669"/>
    <property type="project" value="UniProtKB-SubCell"/>
</dbReference>
<evidence type="ECO:0000313" key="13">
    <source>
        <dbReference type="EMBL" id="EEC51754.1"/>
    </source>
</evidence>
<dbReference type="CDD" id="cd16651">
    <property type="entry name" value="SPL-RING_NSE2"/>
    <property type="match status" value="1"/>
</dbReference>
<dbReference type="PROSITE" id="PS51044">
    <property type="entry name" value="ZF_SP_RING"/>
    <property type="match status" value="1"/>
</dbReference>
<dbReference type="STRING" id="556484.B7FPX6"/>
<dbReference type="Gene3D" id="3.30.40.10">
    <property type="entry name" value="Zinc/RING finger domain, C3HC4 (zinc finger)"/>
    <property type="match status" value="1"/>
</dbReference>
<dbReference type="Pfam" id="PF11789">
    <property type="entry name" value="zf-Nse"/>
    <property type="match status" value="1"/>
</dbReference>
<dbReference type="eggNOG" id="ENOG502RCX7">
    <property type="taxonomic scope" value="Eukaryota"/>
</dbReference>
<dbReference type="GO" id="GO:0016925">
    <property type="term" value="P:protein sumoylation"/>
    <property type="evidence" value="ECO:0007669"/>
    <property type="project" value="UniProtKB-UniPathway"/>
</dbReference>
<dbReference type="PANTHER" id="PTHR21330:SF1">
    <property type="entry name" value="E3 SUMO-PROTEIN LIGASE NSE2"/>
    <property type="match status" value="1"/>
</dbReference>
<evidence type="ECO:0000256" key="8">
    <source>
        <dbReference type="ARBA" id="ARBA00022833"/>
    </source>
</evidence>
<dbReference type="GeneID" id="7196467"/>
<comment type="pathway">
    <text evidence="2">Protein modification; protein sumoylation.</text>
</comment>
<dbReference type="InterPro" id="IPR004181">
    <property type="entry name" value="Znf_MIZ"/>
</dbReference>
<evidence type="ECO:0000256" key="3">
    <source>
        <dbReference type="ARBA" id="ARBA00008212"/>
    </source>
</evidence>
<dbReference type="OrthoDB" id="47490at2759"/>
<dbReference type="SUPFAM" id="SSF57850">
    <property type="entry name" value="RING/U-box"/>
    <property type="match status" value="1"/>
</dbReference>
<dbReference type="EMBL" id="CM000605">
    <property type="protein sequence ID" value="EEC51754.1"/>
    <property type="molecule type" value="Genomic_DNA"/>
</dbReference>
<evidence type="ECO:0000259" key="12">
    <source>
        <dbReference type="PROSITE" id="PS51044"/>
    </source>
</evidence>
<reference evidence="14" key="2">
    <citation type="submission" date="2008-08" db="EMBL/GenBank/DDBJ databases">
        <authorList>
            <consortium name="Diatom Consortium"/>
            <person name="Grigoriev I."/>
            <person name="Grimwood J."/>
            <person name="Kuo A."/>
            <person name="Otillar R.P."/>
            <person name="Salamov A."/>
            <person name="Detter J.C."/>
            <person name="Lindquist E."/>
            <person name="Shapiro H."/>
            <person name="Lucas S."/>
            <person name="Glavina del Rio T."/>
            <person name="Pitluck S."/>
            <person name="Rokhsar D."/>
            <person name="Bowler C."/>
        </authorList>
    </citation>
    <scope>GENOME REANNOTATION</scope>
    <source>
        <strain evidence="14">CCAP 1055/1</strain>
    </source>
</reference>
<evidence type="ECO:0000313" key="14">
    <source>
        <dbReference type="Proteomes" id="UP000000759"/>
    </source>
</evidence>
<dbReference type="RefSeq" id="XP_002177291.1">
    <property type="nucleotide sequence ID" value="XM_002177255.1"/>
</dbReference>
<evidence type="ECO:0000256" key="11">
    <source>
        <dbReference type="SAM" id="MobiDB-lite"/>
    </source>
</evidence>
<dbReference type="GO" id="GO:0061665">
    <property type="term" value="F:SUMO ligase activity"/>
    <property type="evidence" value="ECO:0007669"/>
    <property type="project" value="TreeGrafter"/>
</dbReference>
<evidence type="ECO:0000256" key="4">
    <source>
        <dbReference type="ARBA" id="ARBA00022679"/>
    </source>
</evidence>
<feature type="compositionally biased region" description="Low complexity" evidence="11">
    <location>
        <begin position="271"/>
        <end position="281"/>
    </location>
</feature>
<dbReference type="Proteomes" id="UP000000759">
    <property type="component" value="Chromosome 1"/>
</dbReference>
<keyword evidence="5" id="KW-0479">Metal-binding</keyword>
<keyword evidence="6 10" id="KW-0863">Zinc-finger</keyword>
<evidence type="ECO:0000256" key="1">
    <source>
        <dbReference type="ARBA" id="ARBA00004123"/>
    </source>
</evidence>
<dbReference type="HOGENOM" id="CLU_929029_0_0_1"/>
<dbReference type="PANTHER" id="PTHR21330">
    <property type="entry name" value="E3 SUMO-PROTEIN LIGASE NSE2"/>
    <property type="match status" value="1"/>
</dbReference>
<dbReference type="KEGG" id="pti:PHATRDRAFT_31997"/>
<keyword evidence="7" id="KW-0833">Ubl conjugation pathway</keyword>